<dbReference type="EMBL" id="CP017904">
    <property type="protein sequence ID" value="ARP21920.1"/>
    <property type="molecule type" value="Genomic_DNA"/>
</dbReference>
<dbReference type="RefSeq" id="WP_025767573.1">
    <property type="nucleotide sequence ID" value="NZ_CP017893.1"/>
</dbReference>
<dbReference type="PROSITE" id="PS51257">
    <property type="entry name" value="PROKAR_LIPOPROTEIN"/>
    <property type="match status" value="1"/>
</dbReference>
<accession>A0A1W6U1J9</accession>
<keyword evidence="1" id="KW-0614">Plasmid</keyword>
<protein>
    <submittedName>
        <fullName evidence="1">Uncharacterized protein</fullName>
    </submittedName>
</protein>
<evidence type="ECO:0000313" key="1">
    <source>
        <dbReference type="EMBL" id="ARP21920.1"/>
    </source>
</evidence>
<reference evidence="1" key="1">
    <citation type="submission" date="2016-10" db="EMBL/GenBank/DDBJ databases">
        <title>The High Quality Genome of Vibrio alginolyticus K01M1.</title>
        <authorList>
            <person name="Wendling C."/>
            <person name="Chibani C.M."/>
            <person name="Hertel R."/>
            <person name="Sproer C."/>
            <person name="Bunk B."/>
            <person name="Overmann J."/>
            <person name="Roth O."/>
            <person name="Liesegang H."/>
        </authorList>
    </citation>
    <scope>NUCLEOTIDE SEQUENCE</scope>
    <source>
        <strain evidence="1">K05K4</strain>
        <plasmid evidence="1">pL289</plasmid>
    </source>
</reference>
<organism evidence="1">
    <name type="scientific">Vibrio alginolyticus</name>
    <dbReference type="NCBI Taxonomy" id="663"/>
    <lineage>
        <taxon>Bacteria</taxon>
        <taxon>Pseudomonadati</taxon>
        <taxon>Pseudomonadota</taxon>
        <taxon>Gammaproteobacteria</taxon>
        <taxon>Vibrionales</taxon>
        <taxon>Vibrionaceae</taxon>
        <taxon>Vibrio</taxon>
    </lineage>
</organism>
<gene>
    <name evidence="1" type="ORF">K05K4_52180</name>
</gene>
<sequence length="268" mass="30565">MKVTKLDVWIFLALLFACITLNLAHQNSSLFIDDHPYLRRTIRSLSDSLPIFRLKEEITSYKQNKDLVKLSLIPETNDQKVASVLMHNYQTNVKYKYIEGLSYPSGNYEVTLFPVNSDKYLPTSMSGTFKENGSHAVHYSLVRKPSPKPKHNLNSLNSLSSTAEEKTRFVLPLESTQERLEFASDSPQSIAHSDKLRWVSGKVIINTTPKNATIELLSEPGKRFTNGMTFEKPYIKVKVSAPNYIFTIKKFKLSTGTNIFVLPLQRMK</sequence>
<proteinExistence type="predicted"/>
<name>A0A1W6U1J9_VIBAL</name>
<dbReference type="AlphaFoldDB" id="A0A1W6U1J9"/>
<geneLocation type="plasmid" evidence="1">
    <name>pL289</name>
</geneLocation>